<dbReference type="AlphaFoldDB" id="A0AAN8ZXQ8"/>
<dbReference type="SUPFAM" id="SSF56112">
    <property type="entry name" value="Protein kinase-like (PK-like)"/>
    <property type="match status" value="1"/>
</dbReference>
<dbReference type="PROSITE" id="PS50011">
    <property type="entry name" value="PROTEIN_KINASE_DOM"/>
    <property type="match status" value="1"/>
</dbReference>
<evidence type="ECO:0000259" key="2">
    <source>
        <dbReference type="PROSITE" id="PS50011"/>
    </source>
</evidence>
<sequence length="392" mass="43219">NDYYRKGGKAMLPVKWMPPEAFLDGIFTSKTDVWSFGVLLWEVMSLGYMPYPGRGNQEVMQLVTNGGRLEPPTNCPGPVYRIMTQCWHPIPDERPTFTTILERLGYCIQDPDVVSHTLPVFQRPPSAERDATVMRPLDSEACLTVTRRGDDPQSPASTDYLIPLPSSYSLSTVRSELNSTPSIDSAGPECCQMERLLDGMPPPPPPPAWETSFSHDPPPPVDVVNPPRSKPVPLPVTTRTPSHAPPSSRMAESQSTQPLLKPSPPASPPHQQDARERLMRPGIGPEPAASLPLQTVVPAKERPRSHHLYHPHRYNNSGSSNNSSSSNSSSSNSSNSGSGNSSSSTLPLDPTTLPCIPPPLQYVNVDVKMRDTEYDHEPYIIHETREHREISC</sequence>
<feature type="domain" description="Protein kinase" evidence="2">
    <location>
        <begin position="1"/>
        <end position="113"/>
    </location>
</feature>
<name>A0AAN8ZXQ8_HALRR</name>
<dbReference type="PRINTS" id="PR00109">
    <property type="entry name" value="TYRKINASE"/>
</dbReference>
<dbReference type="PANTHER" id="PTHR24416">
    <property type="entry name" value="TYROSINE-PROTEIN KINASE RECEPTOR"/>
    <property type="match status" value="1"/>
</dbReference>
<dbReference type="GO" id="GO:0043235">
    <property type="term" value="C:receptor complex"/>
    <property type="evidence" value="ECO:0007669"/>
    <property type="project" value="TreeGrafter"/>
</dbReference>
<dbReference type="PANTHER" id="PTHR24416:SF604">
    <property type="entry name" value="RECEPTOR PROTEIN-TYROSINE KINASE"/>
    <property type="match status" value="1"/>
</dbReference>
<dbReference type="SMART" id="SM00219">
    <property type="entry name" value="TyrKc"/>
    <property type="match status" value="1"/>
</dbReference>
<dbReference type="InterPro" id="IPR000719">
    <property type="entry name" value="Prot_kinase_dom"/>
</dbReference>
<keyword evidence="4" id="KW-1185">Reference proteome</keyword>
<dbReference type="Pfam" id="PF07714">
    <property type="entry name" value="PK_Tyr_Ser-Thr"/>
    <property type="match status" value="1"/>
</dbReference>
<accession>A0AAN8ZXQ8</accession>
<dbReference type="Proteomes" id="UP001381693">
    <property type="component" value="Unassembled WGS sequence"/>
</dbReference>
<feature type="region of interest" description="Disordered" evidence="1">
    <location>
        <begin position="307"/>
        <end position="355"/>
    </location>
</feature>
<dbReference type="InterPro" id="IPR050122">
    <property type="entry name" value="RTK"/>
</dbReference>
<organism evidence="3 4">
    <name type="scientific">Halocaridina rubra</name>
    <name type="common">Hawaiian red shrimp</name>
    <dbReference type="NCBI Taxonomy" id="373956"/>
    <lineage>
        <taxon>Eukaryota</taxon>
        <taxon>Metazoa</taxon>
        <taxon>Ecdysozoa</taxon>
        <taxon>Arthropoda</taxon>
        <taxon>Crustacea</taxon>
        <taxon>Multicrustacea</taxon>
        <taxon>Malacostraca</taxon>
        <taxon>Eumalacostraca</taxon>
        <taxon>Eucarida</taxon>
        <taxon>Decapoda</taxon>
        <taxon>Pleocyemata</taxon>
        <taxon>Caridea</taxon>
        <taxon>Atyoidea</taxon>
        <taxon>Atyidae</taxon>
        <taxon>Halocaridina</taxon>
    </lineage>
</organism>
<evidence type="ECO:0000256" key="1">
    <source>
        <dbReference type="SAM" id="MobiDB-lite"/>
    </source>
</evidence>
<dbReference type="Gene3D" id="1.10.510.10">
    <property type="entry name" value="Transferase(Phosphotransferase) domain 1"/>
    <property type="match status" value="1"/>
</dbReference>
<reference evidence="3 4" key="1">
    <citation type="submission" date="2023-11" db="EMBL/GenBank/DDBJ databases">
        <title>Halocaridina rubra genome assembly.</title>
        <authorList>
            <person name="Smith C."/>
        </authorList>
    </citation>
    <scope>NUCLEOTIDE SEQUENCE [LARGE SCALE GENOMIC DNA]</scope>
    <source>
        <strain evidence="3">EP-1</strain>
        <tissue evidence="3">Whole</tissue>
    </source>
</reference>
<dbReference type="InterPro" id="IPR011009">
    <property type="entry name" value="Kinase-like_dom_sf"/>
</dbReference>
<dbReference type="InterPro" id="IPR001245">
    <property type="entry name" value="Ser-Thr/Tyr_kinase_cat_dom"/>
</dbReference>
<dbReference type="GO" id="GO:0005524">
    <property type="term" value="F:ATP binding"/>
    <property type="evidence" value="ECO:0007669"/>
    <property type="project" value="InterPro"/>
</dbReference>
<dbReference type="GO" id="GO:0004714">
    <property type="term" value="F:transmembrane receptor protein tyrosine kinase activity"/>
    <property type="evidence" value="ECO:0007669"/>
    <property type="project" value="TreeGrafter"/>
</dbReference>
<proteinExistence type="predicted"/>
<dbReference type="EMBL" id="JAXCGZ010021054">
    <property type="protein sequence ID" value="KAK7060655.1"/>
    <property type="molecule type" value="Genomic_DNA"/>
</dbReference>
<protein>
    <recommendedName>
        <fullName evidence="2">Protein kinase domain-containing protein</fullName>
    </recommendedName>
</protein>
<dbReference type="GO" id="GO:0007169">
    <property type="term" value="P:cell surface receptor protein tyrosine kinase signaling pathway"/>
    <property type="evidence" value="ECO:0007669"/>
    <property type="project" value="TreeGrafter"/>
</dbReference>
<dbReference type="GO" id="GO:0045664">
    <property type="term" value="P:regulation of neuron differentiation"/>
    <property type="evidence" value="ECO:0007669"/>
    <property type="project" value="TreeGrafter"/>
</dbReference>
<dbReference type="InterPro" id="IPR020635">
    <property type="entry name" value="Tyr_kinase_cat_dom"/>
</dbReference>
<feature type="region of interest" description="Disordered" evidence="1">
    <location>
        <begin position="195"/>
        <end position="275"/>
    </location>
</feature>
<comment type="caution">
    <text evidence="3">The sequence shown here is derived from an EMBL/GenBank/DDBJ whole genome shotgun (WGS) entry which is preliminary data.</text>
</comment>
<feature type="non-terminal residue" evidence="3">
    <location>
        <position position="1"/>
    </location>
</feature>
<evidence type="ECO:0000313" key="3">
    <source>
        <dbReference type="EMBL" id="KAK7060655.1"/>
    </source>
</evidence>
<evidence type="ECO:0000313" key="4">
    <source>
        <dbReference type="Proteomes" id="UP001381693"/>
    </source>
</evidence>
<dbReference type="GO" id="GO:0005886">
    <property type="term" value="C:plasma membrane"/>
    <property type="evidence" value="ECO:0007669"/>
    <property type="project" value="TreeGrafter"/>
</dbReference>
<gene>
    <name evidence="3" type="ORF">SK128_006164</name>
</gene>
<feature type="compositionally biased region" description="Low complexity" evidence="1">
    <location>
        <begin position="315"/>
        <end position="354"/>
    </location>
</feature>